<dbReference type="Gene3D" id="3.40.50.300">
    <property type="entry name" value="P-loop containing nucleotide triphosphate hydrolases"/>
    <property type="match status" value="1"/>
</dbReference>
<sequence length="280" mass="31556">MEIYALIGRSGTGKSFKAQYVAGLYDIEYIIDDGLFIKGNKVLAGVSAKRENTRIAAVKRAVFTHYEHRKNVKEAIMEHSPDKLLIIGTSEHMIKSIIKALELEGDYRIIRIEEVSELDEIEEATRARRIKGKHVIPVPTFEVKKDFSGYFLDSIKMFGKRGNKEPDITEKTVVRPTFSYLGKYDITNSALKTIIAESAKEVVNLEKVLLIDIDNRANGIIITIAVSLNINEPLNVISNNIMHRVKDNLEYMTGINIISVNIIVKNVKIEVEGQNGILRI</sequence>
<dbReference type="RefSeq" id="WP_078696690.1">
    <property type="nucleotide sequence ID" value="NZ_FUYH01000011.1"/>
</dbReference>
<accession>A0A1T4XP05</accession>
<proteinExistence type="predicted"/>
<dbReference type="AlphaFoldDB" id="A0A1T4XP05"/>
<evidence type="ECO:0000313" key="1">
    <source>
        <dbReference type="EMBL" id="SKA91294.1"/>
    </source>
</evidence>
<keyword evidence="2" id="KW-1185">Reference proteome</keyword>
<dbReference type="InterPro" id="IPR027417">
    <property type="entry name" value="P-loop_NTPase"/>
</dbReference>
<dbReference type="OrthoDB" id="5429664at2"/>
<dbReference type="SUPFAM" id="SSF52540">
    <property type="entry name" value="P-loop containing nucleoside triphosphate hydrolases"/>
    <property type="match status" value="1"/>
</dbReference>
<dbReference type="STRING" id="1147123.SAMN05443428_11143"/>
<dbReference type="Proteomes" id="UP000190105">
    <property type="component" value="Unassembled WGS sequence"/>
</dbReference>
<gene>
    <name evidence="1" type="ORF">SAMN05443428_11143</name>
</gene>
<name>A0A1T4XP05_9CLOT</name>
<evidence type="ECO:0000313" key="2">
    <source>
        <dbReference type="Proteomes" id="UP000190105"/>
    </source>
</evidence>
<protein>
    <submittedName>
        <fullName evidence="1">Uncharacterized conserved protein YloU, alkaline shock protein (Asp23) family</fullName>
    </submittedName>
</protein>
<dbReference type="EMBL" id="FUYH01000011">
    <property type="protein sequence ID" value="SKA91294.1"/>
    <property type="molecule type" value="Genomic_DNA"/>
</dbReference>
<organism evidence="1 2">
    <name type="scientific">Caloramator quimbayensis</name>
    <dbReference type="NCBI Taxonomy" id="1147123"/>
    <lineage>
        <taxon>Bacteria</taxon>
        <taxon>Bacillati</taxon>
        <taxon>Bacillota</taxon>
        <taxon>Clostridia</taxon>
        <taxon>Eubacteriales</taxon>
        <taxon>Clostridiaceae</taxon>
        <taxon>Caloramator</taxon>
    </lineage>
</organism>
<reference evidence="2" key="1">
    <citation type="submission" date="2017-02" db="EMBL/GenBank/DDBJ databases">
        <authorList>
            <person name="Varghese N."/>
            <person name="Submissions S."/>
        </authorList>
    </citation>
    <scope>NUCLEOTIDE SEQUENCE [LARGE SCALE GENOMIC DNA]</scope>
    <source>
        <strain evidence="2">USBA 833</strain>
    </source>
</reference>